<evidence type="ECO:0000313" key="1">
    <source>
        <dbReference type="EMBL" id="CSA48826.1"/>
    </source>
</evidence>
<dbReference type="Proteomes" id="UP000044806">
    <property type="component" value="Unassembled WGS sequence"/>
</dbReference>
<gene>
    <name evidence="1" type="ORF">ERS013165_01715</name>
</gene>
<organism evidence="1 2">
    <name type="scientific">Vibrio cholerae</name>
    <dbReference type="NCBI Taxonomy" id="666"/>
    <lineage>
        <taxon>Bacteria</taxon>
        <taxon>Pseudomonadati</taxon>
        <taxon>Pseudomonadota</taxon>
        <taxon>Gammaproteobacteria</taxon>
        <taxon>Vibrionales</taxon>
        <taxon>Vibrionaceae</taxon>
        <taxon>Vibrio</taxon>
    </lineage>
</organism>
<proteinExistence type="predicted"/>
<protein>
    <submittedName>
        <fullName evidence="1">Uncharacterized protein</fullName>
    </submittedName>
</protein>
<reference evidence="1 2" key="1">
    <citation type="submission" date="2015-07" db="EMBL/GenBank/DDBJ databases">
        <authorList>
            <consortium name="Pathogen Informatics"/>
        </authorList>
    </citation>
    <scope>NUCLEOTIDE SEQUENCE [LARGE SCALE GENOMIC DNA]</scope>
    <source>
        <strain evidence="1 2">A51</strain>
    </source>
</reference>
<dbReference type="EMBL" id="CWOW01000007">
    <property type="protein sequence ID" value="CSA48826.1"/>
    <property type="molecule type" value="Genomic_DNA"/>
</dbReference>
<evidence type="ECO:0000313" key="2">
    <source>
        <dbReference type="Proteomes" id="UP000044806"/>
    </source>
</evidence>
<sequence>MRHLLLLLLIDGLLLKHFLCALSFKRRVVARVFIQRLIFNMHNAIDDWVEEIAVMGNQDQRAGVALQPTL</sequence>
<accession>A0A655QA28</accession>
<dbReference type="AlphaFoldDB" id="A0A655QA28"/>
<name>A0A655QA28_VIBCL</name>